<keyword evidence="1" id="KW-0472">Membrane</keyword>
<evidence type="ECO:0008006" key="4">
    <source>
        <dbReference type="Google" id="ProtNLM"/>
    </source>
</evidence>
<reference evidence="2 3" key="1">
    <citation type="submission" date="2023-02" db="EMBL/GenBank/DDBJ databases">
        <title>LHISI_Scaffold_Assembly.</title>
        <authorList>
            <person name="Stuart O.P."/>
            <person name="Cleave R."/>
            <person name="Magrath M.J.L."/>
            <person name="Mikheyev A.S."/>
        </authorList>
    </citation>
    <scope>NUCLEOTIDE SEQUENCE [LARGE SCALE GENOMIC DNA]</scope>
    <source>
        <strain evidence="2">Daus_M_001</strain>
        <tissue evidence="2">Leg muscle</tissue>
    </source>
</reference>
<gene>
    <name evidence="2" type="ORF">PR048_020091</name>
</gene>
<keyword evidence="1" id="KW-1133">Transmembrane helix</keyword>
<keyword evidence="3" id="KW-1185">Reference proteome</keyword>
<evidence type="ECO:0000313" key="3">
    <source>
        <dbReference type="Proteomes" id="UP001159363"/>
    </source>
</evidence>
<sequence>MSKNIRIFPSYKSHYSRHRKYLPPRSGVTEMCLIQGLIYVFIGLIQSRLLQYTFNMKLMQQHLQSENKKRSYITDKPRKLFSKTEQDSSIIVFTFDLQKTLPTPTLTSNKIYYCKCCGHTIFVFIIY</sequence>
<evidence type="ECO:0000313" key="2">
    <source>
        <dbReference type="EMBL" id="KAJ8879483.1"/>
    </source>
</evidence>
<accession>A0ABQ9H5B5</accession>
<dbReference type="Proteomes" id="UP001159363">
    <property type="component" value="Chromosome 6"/>
</dbReference>
<protein>
    <recommendedName>
        <fullName evidence="4">Transmembrane protein</fullName>
    </recommendedName>
</protein>
<feature type="transmembrane region" description="Helical" evidence="1">
    <location>
        <begin position="28"/>
        <end position="50"/>
    </location>
</feature>
<name>A0ABQ9H5B5_9NEOP</name>
<proteinExistence type="predicted"/>
<dbReference type="EMBL" id="JARBHB010000007">
    <property type="protein sequence ID" value="KAJ8879483.1"/>
    <property type="molecule type" value="Genomic_DNA"/>
</dbReference>
<evidence type="ECO:0000256" key="1">
    <source>
        <dbReference type="SAM" id="Phobius"/>
    </source>
</evidence>
<comment type="caution">
    <text evidence="2">The sequence shown here is derived from an EMBL/GenBank/DDBJ whole genome shotgun (WGS) entry which is preliminary data.</text>
</comment>
<keyword evidence="1" id="KW-0812">Transmembrane</keyword>
<organism evidence="2 3">
    <name type="scientific">Dryococelus australis</name>
    <dbReference type="NCBI Taxonomy" id="614101"/>
    <lineage>
        <taxon>Eukaryota</taxon>
        <taxon>Metazoa</taxon>
        <taxon>Ecdysozoa</taxon>
        <taxon>Arthropoda</taxon>
        <taxon>Hexapoda</taxon>
        <taxon>Insecta</taxon>
        <taxon>Pterygota</taxon>
        <taxon>Neoptera</taxon>
        <taxon>Polyneoptera</taxon>
        <taxon>Phasmatodea</taxon>
        <taxon>Verophasmatodea</taxon>
        <taxon>Anareolatae</taxon>
        <taxon>Phasmatidae</taxon>
        <taxon>Eurycanthinae</taxon>
        <taxon>Dryococelus</taxon>
    </lineage>
</organism>